<protein>
    <submittedName>
        <fullName evidence="1">Uncharacterized protein</fullName>
    </submittedName>
</protein>
<organism evidence="1">
    <name type="scientific">Fagus sylvatica</name>
    <name type="common">Beechnut</name>
    <dbReference type="NCBI Taxonomy" id="28930"/>
    <lineage>
        <taxon>Eukaryota</taxon>
        <taxon>Viridiplantae</taxon>
        <taxon>Streptophyta</taxon>
        <taxon>Embryophyta</taxon>
        <taxon>Tracheophyta</taxon>
        <taxon>Spermatophyta</taxon>
        <taxon>Magnoliopsida</taxon>
        <taxon>eudicotyledons</taxon>
        <taxon>Gunneridae</taxon>
        <taxon>Pentapetalae</taxon>
        <taxon>rosids</taxon>
        <taxon>fabids</taxon>
        <taxon>Fagales</taxon>
        <taxon>Fagaceae</taxon>
        <taxon>Fagus</taxon>
    </lineage>
</organism>
<accession>A0A2N9FH58</accession>
<reference evidence="1" key="1">
    <citation type="submission" date="2018-02" db="EMBL/GenBank/DDBJ databases">
        <authorList>
            <person name="Cohen D.B."/>
            <person name="Kent A.D."/>
        </authorList>
    </citation>
    <scope>NUCLEOTIDE SEQUENCE</scope>
</reference>
<evidence type="ECO:0000313" key="1">
    <source>
        <dbReference type="EMBL" id="SPC90167.1"/>
    </source>
</evidence>
<dbReference type="EMBL" id="OIVN01001125">
    <property type="protein sequence ID" value="SPC90167.1"/>
    <property type="molecule type" value="Genomic_DNA"/>
</dbReference>
<name>A0A2N9FH58_FAGSY</name>
<gene>
    <name evidence="1" type="ORF">FSB_LOCUS18049</name>
</gene>
<proteinExistence type="predicted"/>
<sequence length="147" mass="16386">MMVRSKDHRSAGLWWSLLSSSGSLGGHGRLRKSFRSLIITFVPTDAAADYSVKKSTMTSGQRKRPACLSSFLISAVGAAADHFVIEFAVNCWIIRRGPLDGVEDQPPSSFLILGWCYRIPFSLVYFPCLMVNEENQFLSIIIKLLEV</sequence>
<dbReference type="AlphaFoldDB" id="A0A2N9FH58"/>